<organism evidence="1 2">
    <name type="scientific">Muraenolepis orangiensis</name>
    <name type="common">Patagonian moray cod</name>
    <dbReference type="NCBI Taxonomy" id="630683"/>
    <lineage>
        <taxon>Eukaryota</taxon>
        <taxon>Metazoa</taxon>
        <taxon>Chordata</taxon>
        <taxon>Craniata</taxon>
        <taxon>Vertebrata</taxon>
        <taxon>Euteleostomi</taxon>
        <taxon>Actinopterygii</taxon>
        <taxon>Neopterygii</taxon>
        <taxon>Teleostei</taxon>
        <taxon>Neoteleostei</taxon>
        <taxon>Acanthomorphata</taxon>
        <taxon>Zeiogadaria</taxon>
        <taxon>Gadariae</taxon>
        <taxon>Gadiformes</taxon>
        <taxon>Muraenolepidoidei</taxon>
        <taxon>Muraenolepididae</taxon>
        <taxon>Muraenolepis</taxon>
    </lineage>
</organism>
<sequence>MVPGSPPLLCGKVSRDIKQELDKLTSPPDARAKKLRWFSDCFSPPGGSSNLWDLVSVISGQDDSQLPPGYSKGIVHMKHLLRLKTSDARELTIVQMSKFGGGIGAPSREERLRDAAEIHLRLGHIQRYCELMVELGQWDKALSVAPGVSMKYWNKLTHR</sequence>
<keyword evidence="2" id="KW-1185">Reference proteome</keyword>
<dbReference type="EMBL" id="JANIIK010000122">
    <property type="protein sequence ID" value="KAJ3583794.1"/>
    <property type="molecule type" value="Genomic_DNA"/>
</dbReference>
<comment type="caution">
    <text evidence="1">The sequence shown here is derived from an EMBL/GenBank/DDBJ whole genome shotgun (WGS) entry which is preliminary data.</text>
</comment>
<accession>A0A9Q0I2V6</accession>
<protein>
    <submittedName>
        <fullName evidence="1">Uncharacterized protein</fullName>
    </submittedName>
</protein>
<dbReference type="PANTHER" id="PTHR44464">
    <property type="entry name" value="WD REPEAT-CONTAINING PROTEIN 17"/>
    <property type="match status" value="1"/>
</dbReference>
<proteinExistence type="predicted"/>
<evidence type="ECO:0000313" key="1">
    <source>
        <dbReference type="EMBL" id="KAJ3583794.1"/>
    </source>
</evidence>
<dbReference type="Proteomes" id="UP001148018">
    <property type="component" value="Unassembled WGS sequence"/>
</dbReference>
<reference evidence="1" key="1">
    <citation type="submission" date="2022-07" db="EMBL/GenBank/DDBJ databases">
        <title>Chromosome-level genome of Muraenolepis orangiensis.</title>
        <authorList>
            <person name="Kim J."/>
        </authorList>
    </citation>
    <scope>NUCLEOTIDE SEQUENCE</scope>
    <source>
        <strain evidence="1">KU_S4_2022</strain>
        <tissue evidence="1">Muscle</tissue>
    </source>
</reference>
<name>A0A9Q0I2V6_9TELE</name>
<gene>
    <name evidence="1" type="ORF">NHX12_015581</name>
</gene>
<dbReference type="PANTHER" id="PTHR44464:SF1">
    <property type="entry name" value="WD REPEAT-CONTAINING PROTEIN 17"/>
    <property type="match status" value="1"/>
</dbReference>
<dbReference type="AlphaFoldDB" id="A0A9Q0I2V6"/>
<evidence type="ECO:0000313" key="2">
    <source>
        <dbReference type="Proteomes" id="UP001148018"/>
    </source>
</evidence>
<dbReference type="OrthoDB" id="2161379at2759"/>